<dbReference type="InterPro" id="IPR021109">
    <property type="entry name" value="Peptidase_aspartic_dom_sf"/>
</dbReference>
<dbReference type="Gene3D" id="3.40.50.300">
    <property type="entry name" value="P-loop containing nucleotide triphosphate hydrolases"/>
    <property type="match status" value="1"/>
</dbReference>
<dbReference type="Proteomes" id="UP001152797">
    <property type="component" value="Unassembled WGS sequence"/>
</dbReference>
<name>A0A9P1CKG1_9DINO</name>
<evidence type="ECO:0000313" key="5">
    <source>
        <dbReference type="EMBL" id="CAL4781229.1"/>
    </source>
</evidence>
<dbReference type="EMBL" id="CAMXCT030001890">
    <property type="protein sequence ID" value="CAL4781229.1"/>
    <property type="molecule type" value="Genomic_DNA"/>
</dbReference>
<evidence type="ECO:0000259" key="2">
    <source>
        <dbReference type="PROSITE" id="PS50994"/>
    </source>
</evidence>
<dbReference type="InterPro" id="IPR012337">
    <property type="entry name" value="RNaseH-like_sf"/>
</dbReference>
<gene>
    <name evidence="3" type="ORF">C1SCF055_LOCUS20618</name>
</gene>
<feature type="compositionally biased region" description="Pro residues" evidence="1">
    <location>
        <begin position="473"/>
        <end position="483"/>
    </location>
</feature>
<dbReference type="EMBL" id="CAMXCT020001890">
    <property type="protein sequence ID" value="CAL1147292.1"/>
    <property type="molecule type" value="Genomic_DNA"/>
</dbReference>
<feature type="region of interest" description="Disordered" evidence="1">
    <location>
        <begin position="3339"/>
        <end position="3378"/>
    </location>
</feature>
<proteinExistence type="predicted"/>
<evidence type="ECO:0000313" key="3">
    <source>
        <dbReference type="EMBL" id="CAI3993917.1"/>
    </source>
</evidence>
<dbReference type="SUPFAM" id="SSF52540">
    <property type="entry name" value="P-loop containing nucleoside triphosphate hydrolases"/>
    <property type="match status" value="1"/>
</dbReference>
<feature type="region of interest" description="Disordered" evidence="1">
    <location>
        <begin position="2011"/>
        <end position="2034"/>
    </location>
</feature>
<sequence>MDMRPPPPPPLSLAQQAQQLQSAKFGGFPAPKLPINMGSGAGGNWQASMPGGMTPGMSNGMNPGAMKGGALRPNWGAMPGQFGGGPVPGSYTPHFGNSPGLQRSNSYGNGSGAYKPGGPFGTMKGMWLHWSLALLHAHAFDMSMCWPKNLEDYFRKTCCDNVNMQCFNGIYTYESCCLGAPTAFASWPLRAVMLGYPGCGTTSISALLSGHPNISLVGRDPQGRPWNKYEMQAVNQLVKANSHTLIRRFGRSLARHLRFARNLYMSDPTLILTPERAWAMSQIPRAKFLVMLRDPVKWLASRLCRAPCSPEWMQLGLCDAAGRRAPMQKWLQHCEFEQNWEPCTRFPLMSPYISLHLRFFWDMILKKSPGRLAAFSLEAVGEDPKGAMDALEQFLRLPKNRWQGTLPKRNVHGSFQCQDEMVKYGGLQVDTFFYPERRRLAGLLMELCPSRLRIPRSWRRKLRPANLTWGNVVPPPSGGPPSPVTGVTVPVPQVPTVPVAVPLQYGQFGLPGGRGNQRGAPPPPPPHPNWKPGQPPPPPGPGPPQKPGGTLEAAMQAAAMLGAAGAPGMMEATSAIDFSSKLEDLRRKHPQVKVPSDAWTWKPEELDAWFASGGGEFGRHQFTKGSSMLILIASHWRPFRIKRAAVSQLRRKTEFDGKRSRLVTGVCFRAAPCGVHGLAAPRRVASQLAGNDRYGVPQYAGASDQFEEYKERAWDLWYGRAGQDALQSATPVHLRAGLSSSAWEAVRKLEHTKLITKDAEGKPTTEGMDLLLETLKSAIADEVPVKINELFLQAFYSPSVWRRPSENMQAYIVRREQDFRKLEESSPGTKVSENLRAMMLLIFGGLDPKEQVSVLSSVNNEYDFGKISHAMRIQFPNAAGKAVQRKDYLGASARGHAPSSSSSLLFRKPRWKSGGKQHAFAAEDYEMEDEETAEDTYYQNDDDEQPGDDADEAWAAASDDELVDAFIAEYPDDPEGDQSLAEAYATVLQHKQFKKKMGGGKGKGGGGGRFNFKGSGEVTFDAKAKENRRQAVQFLKSVTPCTSCGQRGHWNGDDICPNAKKSSKGKSKKKPSTPSSPKKKPATNLFVLHDSLESADEKTQFMCLPNKLPNNDVAKNVKISEFDLALKNDLCLGNDMPPKYDQVPANDIAPVNDMAHEYDLVPKTIAAHVTNEPNAYADEASKASDATFVNDRTVLFESEGGNNSDGSFTTPFSFSSVHEVLMVLKDTTLCEHSSFHGGDERQFHRGANGYSRFVTCKEDSCDKTVIKAKRKTPHELWSYLVQIALCTKWGQAARSRALFNTVCKVRGEADEERRGLRRPLSDDGRSVSLPGMPRSSAAMTSRKTPSEAQVPGWDVVSEAPSSASGYGAPRVAKIVREQEPVCWIYGIKLSMNQDLPAFPTLDDSDLDVLQPLPSDASLLGSGTPYEGLQYDQVASSAESAWYCAQVLDYVLDGRNALHPEIYRFAFYLFGRVKLVHSAGMRCIKSGAARPDKRPANPDDMVANRHIRVPLQHDPNHPEIMQLHDCEVMMVEMPDDNDAIAQAYVASDADSPGLAILDSGCTRTMHGKQWAENFEAALASFGLSPKSRVKNQLFAGVGGQVASTTVKVFPIGIQGTHGEIHSAETPGATPLLLSRPFMEELGTVLDLGKGTVSFTKIGVLDLPLIKTSRGHLAISFLDFNLEKLDDFTTEDAHEGYLQDEVPEDYVHDPMLDRPPDVNPDDWLDQQYELEFLRAEAANCDQVLTEIAADREARAAAQGLHAAQDDGPTCEDALLFESLMQEQPNTIRKATHKKAKKLHAMSNAVDGDDWRFFRVLAGKTPAPKSPPYGKCWMKQLFAGQMGLTLLLVAYGLSVGVPLDFSTSSWDATTKDGLRRLNHDFQVEDPYCTVLTQPCGPWGNWARFNVARGGPAALTVLQLQERGRPILKLVNDTICKRVKAKRHVFVEQPSGSSWLDEPELEGVRALIQSGDLIVIKAHGCQLGYEDADSGLPHFKPSTYVTSMIAAESLFQDSSCDGSHQHQHLEGANSQGQRTAQASVWPDKLNKRVLETIVQQAAIEQAAHEQAQDAFPAEVRRLPQVGKSPKRRRKGRVTTLTSQYGGAPPVYLRPSEPLQPAIQDGDPFAEVPPDEDDADVRARQASQLEPLLHRAETQRREEWLKIDPDIRKILRTLHVNFGHPTNITLQRILRRQGAKPEAVAGAELLSCDACGESIRRRRPKPVRLPNKYVFNNHLLVDVFYGKDIENESFCFLNVIDDATGFQVVSCLGTVRGPPASKAVLRHFLTSWTSWAGLPQSIQADLGKEFMADFTAYMKQFGVETENMPLEAPWKSGKVERAGGLWKDILLRTVHEMQLRGLDDMILATSIITQCRNSFPRSNGYSPNQWVLGQPEIRLPGSLLSDEESQRLEILEAAEDPKSAMAKTLSIREAAKVAQVRLDTDSRVRRALLHQSTPTRGPFPVGSYVYFLRLQMPKGSRRNYKWFGPARVIGCELRSPTRLQDDEELLTDGGQPRSYWLRYGSSVVLVTGEQLRFASEDELIAAHTIPQEVLEPEYARGARNFADLRGPLAVPAQPEDQGPLALPAPTTGPPVLPFPATADEPQSPGYSPSEFVPDAEGDQLMQPTPTVNDEVPQAPADPPDQTMGHDDQPQQPAHGRQMSTISGAPEPEPQPVNTPTGQAQLGLGLQPVPVPFLAPQTGNLQTALRDPDRLDGYRAVQRQHGQQPQRSYFVEDDDFECETMPSVLKGKRLEKMLNFEDEAFSPSQSEEEQEQCFVEVSQGPGDVFLTGKAVRSEISLKDLSPEDRAKYDVSMAKEWSSWQKFNAVEVLSPQQIEDLPEDAKIIGTRWVHTDKNRKKRLMSAALQGRTGKSQTQIQKEFPLEAKSRLVVQGHQETDTGIRSDSPTASLLAFNLVCAVAVIQKWIVMACDASTAYLQSNGISRLLLLRPPRPPPPGILPHDLLRALGSIYGTKDAGRAWWKKLYKTLRYYNWIMSRLEHALFFLVVDGKLCGILITHVDDLFCAGEGKQFHDSIEAMQKVDQYDAIEAIDYMVLAADRRKMVNSPLTEAEQSLFRGLIGQMGWVTRQSRPDLMVNVSVAAQSMSSPKVKDVINLNKAVKALKESYEAKWNFIYSDEMTLENCCVFVFADSSFANGENLKSQCGFITGLSVSALKDGSSCPIMILETYSGSIKRVCRSTLAAESNGFLNGVEAGDYLRTLLMEITHPGERLLDLDLQFVKSKLMCFTDAKSLEQTLNRDAGQPTDKRVRILVSQVKELIGENTYEDDSDAFAIWTDTSQMLADVLTKLGCERESLLHALECGRWQLEPTEQAKLRKVEIRAGRHARKAAKRAASISNPVVAEANSDAKEAPNKETSAKEPATPRKRSHGEAFGFEIQETLQLQQQLLAGFTEPEFQENLKQLQVQYPERKTKGHYDSMAYFEAFNALAHTVYAKVLPDWKLAPNWDGVREMLSKMQEAMAHPKVKKTQEEINVAMGLPRNVNFTPPSKGSELFLFRPDGDGPVPGYALPMFKDEDGDEAHEFLMEDEETGELKMRAASSLEQVEQATLALPTAPLAATAEEMWYQVVHKPAVMIREQPDEKAKMVGRKKVGKRLRIQSVKDGKWLKLHQSELVKLGVQEAWVVMDPNEAGLPAGAPPLLEKVSSP</sequence>
<dbReference type="Gene3D" id="2.40.70.10">
    <property type="entry name" value="Acid Proteases"/>
    <property type="match status" value="1"/>
</dbReference>
<dbReference type="InterPro" id="IPR013103">
    <property type="entry name" value="RVT_2"/>
</dbReference>
<evidence type="ECO:0000313" key="4">
    <source>
        <dbReference type="EMBL" id="CAL1147292.1"/>
    </source>
</evidence>
<dbReference type="InterPro" id="IPR001584">
    <property type="entry name" value="Integrase_cat-core"/>
</dbReference>
<feature type="compositionally biased region" description="Basic residues" evidence="1">
    <location>
        <begin position="1061"/>
        <end position="1081"/>
    </location>
</feature>
<feature type="region of interest" description="Disordered" evidence="1">
    <location>
        <begin position="1312"/>
        <end position="1350"/>
    </location>
</feature>
<evidence type="ECO:0000256" key="1">
    <source>
        <dbReference type="SAM" id="MobiDB-lite"/>
    </source>
</evidence>
<dbReference type="SUPFAM" id="SSF53098">
    <property type="entry name" value="Ribonuclease H-like"/>
    <property type="match status" value="1"/>
</dbReference>
<feature type="region of interest" description="Disordered" evidence="1">
    <location>
        <begin position="917"/>
        <end position="950"/>
    </location>
</feature>
<dbReference type="PROSITE" id="PS50994">
    <property type="entry name" value="INTEGRASE"/>
    <property type="match status" value="1"/>
</dbReference>
<comment type="caution">
    <text evidence="3">The sequence shown here is derived from an EMBL/GenBank/DDBJ whole genome shotgun (WGS) entry which is preliminary data.</text>
</comment>
<feature type="region of interest" description="Disordered" evidence="1">
    <location>
        <begin position="1052"/>
        <end position="1084"/>
    </location>
</feature>
<feature type="compositionally biased region" description="Basic and acidic residues" evidence="1">
    <location>
        <begin position="1312"/>
        <end position="1325"/>
    </location>
</feature>
<dbReference type="EMBL" id="CAMXCT010001890">
    <property type="protein sequence ID" value="CAI3993917.1"/>
    <property type="molecule type" value="Genomic_DNA"/>
</dbReference>
<dbReference type="GO" id="GO:0003676">
    <property type="term" value="F:nucleic acid binding"/>
    <property type="evidence" value="ECO:0007669"/>
    <property type="project" value="InterPro"/>
</dbReference>
<feature type="compositionally biased region" description="Acidic residues" evidence="1">
    <location>
        <begin position="923"/>
        <end position="950"/>
    </location>
</feature>
<feature type="compositionally biased region" description="Polar residues" evidence="1">
    <location>
        <begin position="1337"/>
        <end position="1347"/>
    </location>
</feature>
<feature type="region of interest" description="Disordered" evidence="1">
    <location>
        <begin position="467"/>
        <end position="487"/>
    </location>
</feature>
<feature type="compositionally biased region" description="Polar residues" evidence="1">
    <location>
        <begin position="2024"/>
        <end position="2034"/>
    </location>
</feature>
<dbReference type="InterPro" id="IPR027417">
    <property type="entry name" value="P-loop_NTPase"/>
</dbReference>
<reference evidence="3" key="1">
    <citation type="submission" date="2022-10" db="EMBL/GenBank/DDBJ databases">
        <authorList>
            <person name="Chen Y."/>
            <person name="Dougan E. K."/>
            <person name="Chan C."/>
            <person name="Rhodes N."/>
            <person name="Thang M."/>
        </authorList>
    </citation>
    <scope>NUCLEOTIDE SEQUENCE</scope>
</reference>
<keyword evidence="6" id="KW-1185">Reference proteome</keyword>
<feature type="domain" description="Integrase catalytic" evidence="2">
    <location>
        <begin position="2213"/>
        <end position="2386"/>
    </location>
</feature>
<dbReference type="InterPro" id="IPR036397">
    <property type="entry name" value="RNaseH_sf"/>
</dbReference>
<protein>
    <submittedName>
        <fullName evidence="5">Retrovirus-related Pol polyprotein from transposon RE1 (Retro element 1) (AtRE1)</fullName>
    </submittedName>
</protein>
<evidence type="ECO:0000313" key="6">
    <source>
        <dbReference type="Proteomes" id="UP001152797"/>
    </source>
</evidence>
<dbReference type="Gene3D" id="3.30.420.10">
    <property type="entry name" value="Ribonuclease H-like superfamily/Ribonuclease H"/>
    <property type="match status" value="1"/>
</dbReference>
<feature type="region of interest" description="Disordered" evidence="1">
    <location>
        <begin position="2078"/>
        <end position="2103"/>
    </location>
</feature>
<dbReference type="Pfam" id="PF07727">
    <property type="entry name" value="RVT_2"/>
    <property type="match status" value="1"/>
</dbReference>
<feature type="compositionally biased region" description="Pro residues" evidence="1">
    <location>
        <begin position="520"/>
        <end position="546"/>
    </location>
</feature>
<accession>A0A9P1CKG1</accession>
<dbReference type="GO" id="GO:0015074">
    <property type="term" value="P:DNA integration"/>
    <property type="evidence" value="ECO:0007669"/>
    <property type="project" value="InterPro"/>
</dbReference>
<feature type="region of interest" description="Disordered" evidence="1">
    <location>
        <begin position="2563"/>
        <end position="2671"/>
    </location>
</feature>
<feature type="compositionally biased region" description="Basic and acidic residues" evidence="1">
    <location>
        <begin position="3356"/>
        <end position="3368"/>
    </location>
</feature>
<organism evidence="3">
    <name type="scientific">Cladocopium goreaui</name>
    <dbReference type="NCBI Taxonomy" id="2562237"/>
    <lineage>
        <taxon>Eukaryota</taxon>
        <taxon>Sar</taxon>
        <taxon>Alveolata</taxon>
        <taxon>Dinophyceae</taxon>
        <taxon>Suessiales</taxon>
        <taxon>Symbiodiniaceae</taxon>
        <taxon>Cladocopium</taxon>
    </lineage>
</organism>
<feature type="region of interest" description="Disordered" evidence="1">
    <location>
        <begin position="505"/>
        <end position="550"/>
    </location>
</feature>
<dbReference type="OrthoDB" id="429643at2759"/>
<reference evidence="4" key="2">
    <citation type="submission" date="2024-04" db="EMBL/GenBank/DDBJ databases">
        <authorList>
            <person name="Chen Y."/>
            <person name="Shah S."/>
            <person name="Dougan E. K."/>
            <person name="Thang M."/>
            <person name="Chan C."/>
        </authorList>
    </citation>
    <scope>NUCLEOTIDE SEQUENCE [LARGE SCALE GENOMIC DNA]</scope>
</reference>